<keyword evidence="14" id="KW-1185">Reference proteome</keyword>
<comment type="caution">
    <text evidence="13">The sequence shown here is derived from an EMBL/GenBank/DDBJ whole genome shotgun (WGS) entry which is preliminary data.</text>
</comment>
<keyword evidence="8 11" id="KW-0067">ATP-binding</keyword>
<comment type="pathway">
    <text evidence="2 11">Cofactor biosynthesis; NAD(+) biosynthesis; deamido-NAD(+) from nicotinate D-ribonucleotide: step 1/1.</text>
</comment>
<evidence type="ECO:0000256" key="4">
    <source>
        <dbReference type="ARBA" id="ARBA00022642"/>
    </source>
</evidence>
<comment type="function">
    <text evidence="1 11">Catalyzes the reversible adenylation of nicotinate mononucleotide (NaMN) to nicotinic acid adenine dinucleotide (NaAD).</text>
</comment>
<dbReference type="Pfam" id="PF01467">
    <property type="entry name" value="CTP_transf_like"/>
    <property type="match status" value="1"/>
</dbReference>
<reference evidence="13 14" key="1">
    <citation type="journal article" date="2012" name="J. Bacteriol.">
        <title>Genome Sequence of the Protease-Producing Bacterium Rheinheimera nanhaiensis E407-8T, Isolated from Deep-Sea Sediment of the South China Sea.</title>
        <authorList>
            <person name="Zhang X.-Y."/>
            <person name="Zhang Y.-J."/>
            <person name="Qin Q.-L."/>
            <person name="Xie B.-B."/>
            <person name="Chen X.-L."/>
            <person name="Zhou B.-C."/>
            <person name="Zhang Y.-Z."/>
        </authorList>
    </citation>
    <scope>NUCLEOTIDE SEQUENCE [LARGE SCALE GENOMIC DNA]</scope>
    <source>
        <strain evidence="13 14">E407-8</strain>
    </source>
</reference>
<dbReference type="GO" id="GO:0009435">
    <property type="term" value="P:NAD+ biosynthetic process"/>
    <property type="evidence" value="ECO:0007669"/>
    <property type="project" value="UniProtKB-UniRule"/>
</dbReference>
<dbReference type="AlphaFoldDB" id="I1E261"/>
<dbReference type="InterPro" id="IPR004821">
    <property type="entry name" value="Cyt_trans-like"/>
</dbReference>
<dbReference type="UniPathway" id="UPA00253">
    <property type="reaction ID" value="UER00332"/>
</dbReference>
<dbReference type="GO" id="GO:0004515">
    <property type="term" value="F:nicotinate-nucleotide adenylyltransferase activity"/>
    <property type="evidence" value="ECO:0007669"/>
    <property type="project" value="UniProtKB-UniRule"/>
</dbReference>
<evidence type="ECO:0000256" key="6">
    <source>
        <dbReference type="ARBA" id="ARBA00022695"/>
    </source>
</evidence>
<dbReference type="PANTHER" id="PTHR39321">
    <property type="entry name" value="NICOTINATE-NUCLEOTIDE ADENYLYLTRANSFERASE-RELATED"/>
    <property type="match status" value="1"/>
</dbReference>
<sequence>MTKAMMTKEVGILGGTFDPVHQGHIACADFVRRYCQLDEVRLMPCHLPAHRASPGVDGPTRADMVRLAIQGHQALQLEPLELNKDTPSYTVDSLQLLTAREPASRFYFIIGMDSLCYFRQWKNWQGILQHCHLLVCQRPGYQATEGDAPFLLEHYAVDNLSALKQQPAGAILLLPNPLNDISASQIRQQLHSSGTAAALDPAVLNYIQSRQLYR</sequence>
<keyword evidence="6 11" id="KW-0548">Nucleotidyltransferase</keyword>
<keyword evidence="5 11" id="KW-0808">Transferase</keyword>
<dbReference type="EC" id="2.7.7.18" evidence="11"/>
<keyword evidence="9 11" id="KW-0520">NAD</keyword>
<evidence type="ECO:0000256" key="3">
    <source>
        <dbReference type="ARBA" id="ARBA00009014"/>
    </source>
</evidence>
<dbReference type="NCBIfam" id="TIGR00482">
    <property type="entry name" value="nicotinate (nicotinamide) nucleotide adenylyltransferase"/>
    <property type="match status" value="1"/>
</dbReference>
<organism evidence="13 14">
    <name type="scientific">Rheinheimera nanhaiensis E407-8</name>
    <dbReference type="NCBI Taxonomy" id="562729"/>
    <lineage>
        <taxon>Bacteria</taxon>
        <taxon>Pseudomonadati</taxon>
        <taxon>Pseudomonadota</taxon>
        <taxon>Gammaproteobacteria</taxon>
        <taxon>Chromatiales</taxon>
        <taxon>Chromatiaceae</taxon>
        <taxon>Rheinheimera</taxon>
    </lineage>
</organism>
<evidence type="ECO:0000256" key="5">
    <source>
        <dbReference type="ARBA" id="ARBA00022679"/>
    </source>
</evidence>
<dbReference type="NCBIfam" id="TIGR00125">
    <property type="entry name" value="cyt_tran_rel"/>
    <property type="match status" value="1"/>
</dbReference>
<dbReference type="InterPro" id="IPR005248">
    <property type="entry name" value="NadD/NMNAT"/>
</dbReference>
<accession>I1E261</accession>
<evidence type="ECO:0000256" key="1">
    <source>
        <dbReference type="ARBA" id="ARBA00002324"/>
    </source>
</evidence>
<dbReference type="PANTHER" id="PTHR39321:SF3">
    <property type="entry name" value="PHOSPHOPANTETHEINE ADENYLYLTRANSFERASE"/>
    <property type="match status" value="1"/>
</dbReference>
<comment type="similarity">
    <text evidence="3 11">Belongs to the NadD family.</text>
</comment>
<keyword evidence="7 11" id="KW-0547">Nucleotide-binding</keyword>
<dbReference type="Proteomes" id="UP000004374">
    <property type="component" value="Unassembled WGS sequence"/>
</dbReference>
<dbReference type="CDD" id="cd02165">
    <property type="entry name" value="NMNAT"/>
    <property type="match status" value="1"/>
</dbReference>
<name>I1E261_9GAMM</name>
<evidence type="ECO:0000259" key="12">
    <source>
        <dbReference type="Pfam" id="PF01467"/>
    </source>
</evidence>
<dbReference type="NCBIfam" id="NF000839">
    <property type="entry name" value="PRK00071.1-1"/>
    <property type="match status" value="1"/>
</dbReference>
<dbReference type="GO" id="GO:0005524">
    <property type="term" value="F:ATP binding"/>
    <property type="evidence" value="ECO:0007669"/>
    <property type="project" value="UniProtKB-KW"/>
</dbReference>
<evidence type="ECO:0000256" key="7">
    <source>
        <dbReference type="ARBA" id="ARBA00022741"/>
    </source>
</evidence>
<dbReference type="EMBL" id="BAFK01000027">
    <property type="protein sequence ID" value="GAB60389.1"/>
    <property type="molecule type" value="Genomic_DNA"/>
</dbReference>
<protein>
    <recommendedName>
        <fullName evidence="11">Probable nicotinate-nucleotide adenylyltransferase</fullName>
        <ecNumber evidence="11">2.7.7.18</ecNumber>
    </recommendedName>
    <alternativeName>
        <fullName evidence="11">Deamido-NAD(+) diphosphorylase</fullName>
    </alternativeName>
    <alternativeName>
        <fullName evidence="11">Deamido-NAD(+) pyrophosphorylase</fullName>
    </alternativeName>
    <alternativeName>
        <fullName evidence="11">Nicotinate mononucleotide adenylyltransferase</fullName>
        <shortName evidence="11">NaMN adenylyltransferase</shortName>
    </alternativeName>
</protein>
<dbReference type="STRING" id="562729.RNAN_3413"/>
<keyword evidence="4 11" id="KW-0662">Pyridine nucleotide biosynthesis</keyword>
<evidence type="ECO:0000256" key="9">
    <source>
        <dbReference type="ARBA" id="ARBA00023027"/>
    </source>
</evidence>
<proteinExistence type="inferred from homology"/>
<dbReference type="Gene3D" id="3.40.50.620">
    <property type="entry name" value="HUPs"/>
    <property type="match status" value="1"/>
</dbReference>
<gene>
    <name evidence="11 13" type="primary">nadD</name>
    <name evidence="13" type="ORF">RNAN_3413</name>
</gene>
<evidence type="ECO:0000313" key="14">
    <source>
        <dbReference type="Proteomes" id="UP000004374"/>
    </source>
</evidence>
<evidence type="ECO:0000256" key="2">
    <source>
        <dbReference type="ARBA" id="ARBA00005019"/>
    </source>
</evidence>
<evidence type="ECO:0000256" key="10">
    <source>
        <dbReference type="ARBA" id="ARBA00048721"/>
    </source>
</evidence>
<evidence type="ECO:0000313" key="13">
    <source>
        <dbReference type="EMBL" id="GAB60389.1"/>
    </source>
</evidence>
<feature type="domain" description="Cytidyltransferase-like" evidence="12">
    <location>
        <begin position="12"/>
        <end position="188"/>
    </location>
</feature>
<dbReference type="HAMAP" id="MF_00244">
    <property type="entry name" value="NaMN_adenylyltr"/>
    <property type="match status" value="1"/>
</dbReference>
<comment type="catalytic activity">
    <reaction evidence="10 11">
        <text>nicotinate beta-D-ribonucleotide + ATP + H(+) = deamido-NAD(+) + diphosphate</text>
        <dbReference type="Rhea" id="RHEA:22860"/>
        <dbReference type="ChEBI" id="CHEBI:15378"/>
        <dbReference type="ChEBI" id="CHEBI:30616"/>
        <dbReference type="ChEBI" id="CHEBI:33019"/>
        <dbReference type="ChEBI" id="CHEBI:57502"/>
        <dbReference type="ChEBI" id="CHEBI:58437"/>
        <dbReference type="EC" id="2.7.7.18"/>
    </reaction>
</comment>
<dbReference type="SUPFAM" id="SSF52374">
    <property type="entry name" value="Nucleotidylyl transferase"/>
    <property type="match status" value="1"/>
</dbReference>
<dbReference type="InterPro" id="IPR014729">
    <property type="entry name" value="Rossmann-like_a/b/a_fold"/>
</dbReference>
<evidence type="ECO:0000256" key="11">
    <source>
        <dbReference type="HAMAP-Rule" id="MF_00244"/>
    </source>
</evidence>
<evidence type="ECO:0000256" key="8">
    <source>
        <dbReference type="ARBA" id="ARBA00022840"/>
    </source>
</evidence>